<dbReference type="InterPro" id="IPR050259">
    <property type="entry name" value="SDR"/>
</dbReference>
<keyword evidence="2" id="KW-0560">Oxidoreductase</keyword>
<protein>
    <submittedName>
        <fullName evidence="3">NAD(P)-dependent dehydrogenase (Short-subunit alcohol dehydrogenase family)</fullName>
    </submittedName>
</protein>
<dbReference type="InterPro" id="IPR036291">
    <property type="entry name" value="NAD(P)-bd_dom_sf"/>
</dbReference>
<gene>
    <name evidence="3" type="ORF">EDC65_0527</name>
</gene>
<name>A0A3N1MDI4_9PROT</name>
<proteinExistence type="inferred from homology"/>
<dbReference type="FunFam" id="3.40.50.720:FF:000173">
    <property type="entry name" value="3-oxoacyl-[acyl-carrier protein] reductase"/>
    <property type="match status" value="1"/>
</dbReference>
<comment type="caution">
    <text evidence="3">The sequence shown here is derived from an EMBL/GenBank/DDBJ whole genome shotgun (WGS) entry which is preliminary data.</text>
</comment>
<organism evidence="3 4">
    <name type="scientific">Stella humosa</name>
    <dbReference type="NCBI Taxonomy" id="94"/>
    <lineage>
        <taxon>Bacteria</taxon>
        <taxon>Pseudomonadati</taxon>
        <taxon>Pseudomonadota</taxon>
        <taxon>Alphaproteobacteria</taxon>
        <taxon>Rhodospirillales</taxon>
        <taxon>Stellaceae</taxon>
        <taxon>Stella</taxon>
    </lineage>
</organism>
<evidence type="ECO:0000256" key="1">
    <source>
        <dbReference type="ARBA" id="ARBA00006484"/>
    </source>
</evidence>
<dbReference type="SUPFAM" id="SSF51735">
    <property type="entry name" value="NAD(P)-binding Rossmann-fold domains"/>
    <property type="match status" value="1"/>
</dbReference>
<dbReference type="Proteomes" id="UP000278222">
    <property type="component" value="Unassembled WGS sequence"/>
</dbReference>
<dbReference type="InterPro" id="IPR002347">
    <property type="entry name" value="SDR_fam"/>
</dbReference>
<dbReference type="Pfam" id="PF13561">
    <property type="entry name" value="adh_short_C2"/>
    <property type="match status" value="1"/>
</dbReference>
<evidence type="ECO:0000256" key="2">
    <source>
        <dbReference type="ARBA" id="ARBA00023002"/>
    </source>
</evidence>
<evidence type="ECO:0000313" key="3">
    <source>
        <dbReference type="EMBL" id="ROQ01349.1"/>
    </source>
</evidence>
<sequence>MTATTPTRSIILTGAATGIGKAIARRLAAPGVGLVLTTKANAAGLAGVAAEAEAKGATVAQILGDLTQAETAPRLVATAVERFGGLDGIVSNAGFADRRRFGELDIEGFEQSIAAIQKAFFRLASAALPHLEQSKAGRVVAISTFLAHVFKLGGGIFPASASAKAGLEGLAKSLAIQLAPKGVTVNVVAPGYVEKEPGTHSSLTPEQWTQVSGRIPLGRIGRTDEIAAMVAFLLSPDASYVTGQVVHVDGGLTL</sequence>
<dbReference type="PRINTS" id="PR00080">
    <property type="entry name" value="SDRFAMILY"/>
</dbReference>
<dbReference type="EMBL" id="RJKX01000011">
    <property type="protein sequence ID" value="ROQ01349.1"/>
    <property type="molecule type" value="Genomic_DNA"/>
</dbReference>
<dbReference type="AlphaFoldDB" id="A0A3N1MDI4"/>
<dbReference type="Gene3D" id="3.40.50.720">
    <property type="entry name" value="NAD(P)-binding Rossmann-like Domain"/>
    <property type="match status" value="1"/>
</dbReference>
<dbReference type="PANTHER" id="PTHR42879">
    <property type="entry name" value="3-OXOACYL-(ACYL-CARRIER-PROTEIN) REDUCTASE"/>
    <property type="match status" value="1"/>
</dbReference>
<keyword evidence="4" id="KW-1185">Reference proteome</keyword>
<evidence type="ECO:0000313" key="4">
    <source>
        <dbReference type="Proteomes" id="UP000278222"/>
    </source>
</evidence>
<accession>A0A3N1MDI4</accession>
<dbReference type="GO" id="GO:0016491">
    <property type="term" value="F:oxidoreductase activity"/>
    <property type="evidence" value="ECO:0007669"/>
    <property type="project" value="UniProtKB-KW"/>
</dbReference>
<dbReference type="RefSeq" id="WP_123688118.1">
    <property type="nucleotide sequence ID" value="NZ_AP019700.1"/>
</dbReference>
<dbReference type="PRINTS" id="PR00081">
    <property type="entry name" value="GDHRDH"/>
</dbReference>
<reference evidence="3 4" key="1">
    <citation type="submission" date="2018-11" db="EMBL/GenBank/DDBJ databases">
        <title>Genomic Encyclopedia of Type Strains, Phase IV (KMG-IV): sequencing the most valuable type-strain genomes for metagenomic binning, comparative biology and taxonomic classification.</title>
        <authorList>
            <person name="Goeker M."/>
        </authorList>
    </citation>
    <scope>NUCLEOTIDE SEQUENCE [LARGE SCALE GENOMIC DNA]</scope>
    <source>
        <strain evidence="3 4">DSM 5900</strain>
    </source>
</reference>
<comment type="similarity">
    <text evidence="1">Belongs to the short-chain dehydrogenases/reductases (SDR) family.</text>
</comment>
<dbReference type="OrthoDB" id="8112199at2"/>